<evidence type="ECO:0000313" key="2">
    <source>
        <dbReference type="Proteomes" id="UP000009049"/>
    </source>
</evidence>
<organism evidence="1 2">
    <name type="scientific">Robiginitalea biformata (strain ATCC BAA-864 / DSM 15991 / KCTC 12146 / HTCC2501)</name>
    <dbReference type="NCBI Taxonomy" id="313596"/>
    <lineage>
        <taxon>Bacteria</taxon>
        <taxon>Pseudomonadati</taxon>
        <taxon>Bacteroidota</taxon>
        <taxon>Flavobacteriia</taxon>
        <taxon>Flavobacteriales</taxon>
        <taxon>Flavobacteriaceae</taxon>
        <taxon>Robiginitalea</taxon>
    </lineage>
</organism>
<dbReference type="HOGENOM" id="CLU_2894557_0_0_10"/>
<dbReference type="Proteomes" id="UP000009049">
    <property type="component" value="Chromosome"/>
</dbReference>
<accession>A4CNX1</accession>
<reference evidence="1 2" key="1">
    <citation type="journal article" date="2009" name="J. Bacteriol.">
        <title>Complete genome sequence of Robiginitalea biformata HTCC2501.</title>
        <authorList>
            <person name="Oh H.M."/>
            <person name="Giovannoni S.J."/>
            <person name="Lee K."/>
            <person name="Ferriera S."/>
            <person name="Johnson J."/>
            <person name="Cho J.C."/>
        </authorList>
    </citation>
    <scope>NUCLEOTIDE SEQUENCE [LARGE SCALE GENOMIC DNA]</scope>
    <source>
        <strain evidence="2">ATCC BAA-864 / HTCC2501 / KCTC 12146</strain>
    </source>
</reference>
<protein>
    <submittedName>
        <fullName evidence="1">Uncharacterized protein</fullName>
    </submittedName>
</protein>
<keyword evidence="2" id="KW-1185">Reference proteome</keyword>
<proteinExistence type="predicted"/>
<dbReference type="KEGG" id="rbi:RB2501_00891"/>
<dbReference type="AlphaFoldDB" id="A4CNX1"/>
<evidence type="ECO:0000313" key="1">
    <source>
        <dbReference type="EMBL" id="EAR14588.1"/>
    </source>
</evidence>
<gene>
    <name evidence="1" type="ordered locus">RB2501_00891</name>
</gene>
<sequence>MSRITRAGTPATTVFGGTSLFTSAPAATTELLPTVTPGRMVAPAPIQALFRIITSAGTIDFLVGMSTG</sequence>
<dbReference type="EMBL" id="CP001712">
    <property type="protein sequence ID" value="EAR14588.1"/>
    <property type="molecule type" value="Genomic_DNA"/>
</dbReference>
<name>A4CNX1_ROBBH</name>